<sequence length="222" mass="25581">MDRKQRRRTNKSAGAPIQLARVLGSGSNKIKRKIRDIERLLQKKKDVLPDTVLIEKERALEALRLELHNAEQRVKIQNNAKKYHMVRFFERKKALRRYTKSVKEGDADAVRERSIDLCYVVNFPKTEKYIALYPSEESESRDTDDKKGVAKTEARRAQFRDLVAAKMDAGTLPVPLKDILKGKKLDRDDTGVQLETGESRASKEASISESEKEDEDEDDFFE</sequence>
<dbReference type="HOGENOM" id="CLU_066912_2_0_1"/>
<dbReference type="Pfam" id="PF10153">
    <property type="entry name" value="Efg1"/>
    <property type="match status" value="1"/>
</dbReference>
<dbReference type="RefSeq" id="XP_002552187.1">
    <property type="nucleotide sequence ID" value="XM_002552141.1"/>
</dbReference>
<dbReference type="InParanoid" id="C5DD88"/>
<accession>C5DD88</accession>
<keyword evidence="7" id="KW-0539">Nucleus</keyword>
<evidence type="ECO:0000256" key="4">
    <source>
        <dbReference type="ARBA" id="ARBA00019827"/>
    </source>
</evidence>
<dbReference type="STRING" id="559295.C5DD88"/>
<dbReference type="GO" id="GO:0005730">
    <property type="term" value="C:nucleolus"/>
    <property type="evidence" value="ECO:0007669"/>
    <property type="project" value="UniProtKB-SubCell"/>
</dbReference>
<keyword evidence="5" id="KW-0698">rRNA processing</keyword>
<dbReference type="FunCoup" id="C5DD88">
    <property type="interactions" value="199"/>
</dbReference>
<comment type="similarity">
    <text evidence="2">Belongs to the EFG1 family.</text>
</comment>
<dbReference type="GeneID" id="8291030"/>
<keyword evidence="6 8" id="KW-0175">Coiled coil</keyword>
<feature type="region of interest" description="Disordered" evidence="9">
    <location>
        <begin position="187"/>
        <end position="222"/>
    </location>
</feature>
<evidence type="ECO:0000256" key="2">
    <source>
        <dbReference type="ARBA" id="ARBA00006916"/>
    </source>
</evidence>
<evidence type="ECO:0000256" key="7">
    <source>
        <dbReference type="ARBA" id="ARBA00023242"/>
    </source>
</evidence>
<evidence type="ECO:0000256" key="9">
    <source>
        <dbReference type="SAM" id="MobiDB-lite"/>
    </source>
</evidence>
<evidence type="ECO:0000256" key="8">
    <source>
        <dbReference type="SAM" id="Coils"/>
    </source>
</evidence>
<comment type="subcellular location">
    <subcellularLocation>
        <location evidence="1">Nucleus</location>
        <location evidence="1">Nucleolus</location>
    </subcellularLocation>
</comment>
<gene>
    <name evidence="10" type="ordered locus">KLTH0B09218g</name>
</gene>
<dbReference type="Proteomes" id="UP000002036">
    <property type="component" value="Chromosome B"/>
</dbReference>
<dbReference type="InterPro" id="IPR050786">
    <property type="entry name" value="EFG1_rRNA-proc"/>
</dbReference>
<dbReference type="EMBL" id="CU928166">
    <property type="protein sequence ID" value="CAR21749.1"/>
    <property type="molecule type" value="Genomic_DNA"/>
</dbReference>
<evidence type="ECO:0000256" key="3">
    <source>
        <dbReference type="ARBA" id="ARBA00018689"/>
    </source>
</evidence>
<evidence type="ECO:0000313" key="11">
    <source>
        <dbReference type="Proteomes" id="UP000002036"/>
    </source>
</evidence>
<dbReference type="AlphaFoldDB" id="C5DD88"/>
<dbReference type="GO" id="GO:0030688">
    <property type="term" value="C:preribosome, small subunit precursor"/>
    <property type="evidence" value="ECO:0007669"/>
    <property type="project" value="TreeGrafter"/>
</dbReference>
<dbReference type="PANTHER" id="PTHR33911:SF1">
    <property type="entry name" value="RRNA-PROCESSING PROTEIN EFG1"/>
    <property type="match status" value="1"/>
</dbReference>
<dbReference type="OrthoDB" id="47732at2759"/>
<name>C5DD88_LACTC</name>
<dbReference type="InterPro" id="IPR019310">
    <property type="entry name" value="Efg1"/>
</dbReference>
<feature type="compositionally biased region" description="Acidic residues" evidence="9">
    <location>
        <begin position="211"/>
        <end position="222"/>
    </location>
</feature>
<keyword evidence="11" id="KW-1185">Reference proteome</keyword>
<evidence type="ECO:0000256" key="5">
    <source>
        <dbReference type="ARBA" id="ARBA00022552"/>
    </source>
</evidence>
<dbReference type="eggNOG" id="KOG4484">
    <property type="taxonomic scope" value="Eukaryota"/>
</dbReference>
<protein>
    <recommendedName>
        <fullName evidence="3">rRNA-processing protein EFG1</fullName>
    </recommendedName>
    <alternativeName>
        <fullName evidence="4">rRNA-processing protein efg1</fullName>
    </alternativeName>
</protein>
<evidence type="ECO:0000313" key="10">
    <source>
        <dbReference type="EMBL" id="CAR21749.1"/>
    </source>
</evidence>
<dbReference type="GO" id="GO:0000462">
    <property type="term" value="P:maturation of SSU-rRNA from tricistronic rRNA transcript (SSU-rRNA, 5.8S rRNA, LSU-rRNA)"/>
    <property type="evidence" value="ECO:0007669"/>
    <property type="project" value="TreeGrafter"/>
</dbReference>
<proteinExistence type="inferred from homology"/>
<dbReference type="PANTHER" id="PTHR33911">
    <property type="entry name" value="RRNA-PROCESSING PROTEIN EFG1"/>
    <property type="match status" value="1"/>
</dbReference>
<organism evidence="10 11">
    <name type="scientific">Lachancea thermotolerans (strain ATCC 56472 / CBS 6340 / NRRL Y-8284)</name>
    <name type="common">Yeast</name>
    <name type="synonym">Kluyveromyces thermotolerans</name>
    <dbReference type="NCBI Taxonomy" id="559295"/>
    <lineage>
        <taxon>Eukaryota</taxon>
        <taxon>Fungi</taxon>
        <taxon>Dikarya</taxon>
        <taxon>Ascomycota</taxon>
        <taxon>Saccharomycotina</taxon>
        <taxon>Saccharomycetes</taxon>
        <taxon>Saccharomycetales</taxon>
        <taxon>Saccharomycetaceae</taxon>
        <taxon>Lachancea</taxon>
    </lineage>
</organism>
<reference evidence="10 11" key="1">
    <citation type="journal article" date="2009" name="Genome Res.">
        <title>Comparative genomics of protoploid Saccharomycetaceae.</title>
        <authorList>
            <consortium name="The Genolevures Consortium"/>
            <person name="Souciet J.-L."/>
            <person name="Dujon B."/>
            <person name="Gaillardin C."/>
            <person name="Johnston M."/>
            <person name="Baret P.V."/>
            <person name="Cliften P."/>
            <person name="Sherman D.J."/>
            <person name="Weissenbach J."/>
            <person name="Westhof E."/>
            <person name="Wincker P."/>
            <person name="Jubin C."/>
            <person name="Poulain J."/>
            <person name="Barbe V."/>
            <person name="Segurens B."/>
            <person name="Artiguenave F."/>
            <person name="Anthouard V."/>
            <person name="Vacherie B."/>
            <person name="Val M.-E."/>
            <person name="Fulton R.S."/>
            <person name="Minx P."/>
            <person name="Wilson R."/>
            <person name="Durrens P."/>
            <person name="Jean G."/>
            <person name="Marck C."/>
            <person name="Martin T."/>
            <person name="Nikolski M."/>
            <person name="Rolland T."/>
            <person name="Seret M.-L."/>
            <person name="Casaregola S."/>
            <person name="Despons L."/>
            <person name="Fairhead C."/>
            <person name="Fischer G."/>
            <person name="Lafontaine I."/>
            <person name="Leh V."/>
            <person name="Lemaire M."/>
            <person name="de Montigny J."/>
            <person name="Neuveglise C."/>
            <person name="Thierry A."/>
            <person name="Blanc-Lenfle I."/>
            <person name="Bleykasten C."/>
            <person name="Diffels J."/>
            <person name="Fritsch E."/>
            <person name="Frangeul L."/>
            <person name="Goeffon A."/>
            <person name="Jauniaux N."/>
            <person name="Kachouri-Lafond R."/>
            <person name="Payen C."/>
            <person name="Potier S."/>
            <person name="Pribylova L."/>
            <person name="Ozanne C."/>
            <person name="Richard G.-F."/>
            <person name="Sacerdot C."/>
            <person name="Straub M.-L."/>
            <person name="Talla E."/>
        </authorList>
    </citation>
    <scope>NUCLEOTIDE SEQUENCE [LARGE SCALE GENOMIC DNA]</scope>
    <source>
        <strain evidence="11">ATCC 56472 / CBS 6340 / NRRL Y-8284</strain>
    </source>
</reference>
<dbReference type="OMA" id="KPHRIQE"/>
<evidence type="ECO:0000256" key="6">
    <source>
        <dbReference type="ARBA" id="ARBA00023054"/>
    </source>
</evidence>
<feature type="coiled-coil region" evidence="8">
    <location>
        <begin position="53"/>
        <end position="80"/>
    </location>
</feature>
<dbReference type="KEGG" id="lth:KLTH0B09218g"/>
<evidence type="ECO:0000256" key="1">
    <source>
        <dbReference type="ARBA" id="ARBA00004604"/>
    </source>
</evidence>